<evidence type="ECO:0000256" key="1">
    <source>
        <dbReference type="SAM" id="Phobius"/>
    </source>
</evidence>
<dbReference type="OrthoDB" id="4774822at2"/>
<dbReference type="EMBL" id="VIGV01000004">
    <property type="protein sequence ID" value="TWS23316.1"/>
    <property type="molecule type" value="Genomic_DNA"/>
</dbReference>
<protein>
    <submittedName>
        <fullName evidence="2">Uncharacterized protein</fullName>
    </submittedName>
</protein>
<sequence length="155" mass="16564">MNEDPRGGAAATGFVAAVHPSRSQYSTAPYSYERLIASQPCAPTRWPVWRIVDLVATICLFGVYAFEVLALLYFSIFWTMAADSCGTAGCDYDKLSAAYVLNDIGGVVVYLVTLVVAVALLVLRKPAFWLPVVGGLFQVALLAAALEQLAAVSPT</sequence>
<feature type="transmembrane region" description="Helical" evidence="1">
    <location>
        <begin position="98"/>
        <end position="121"/>
    </location>
</feature>
<proteinExistence type="predicted"/>
<dbReference type="Proteomes" id="UP000319792">
    <property type="component" value="Unassembled WGS sequence"/>
</dbReference>
<evidence type="ECO:0000313" key="2">
    <source>
        <dbReference type="EMBL" id="TWS23316.1"/>
    </source>
</evidence>
<dbReference type="RefSeq" id="WP_146434857.1">
    <property type="nucleotide sequence ID" value="NZ_VIGV01000004.1"/>
</dbReference>
<dbReference type="InterPro" id="IPR046231">
    <property type="entry name" value="DUF6264"/>
</dbReference>
<name>A0A5C5RJW8_9ACTN</name>
<accession>A0A5C5RJW8</accession>
<keyword evidence="3" id="KW-1185">Reference proteome</keyword>
<feature type="transmembrane region" description="Helical" evidence="1">
    <location>
        <begin position="128"/>
        <end position="146"/>
    </location>
</feature>
<keyword evidence="1" id="KW-1133">Transmembrane helix</keyword>
<dbReference type="Pfam" id="PF19779">
    <property type="entry name" value="DUF6264"/>
    <property type="match status" value="1"/>
</dbReference>
<feature type="transmembrane region" description="Helical" evidence="1">
    <location>
        <begin position="54"/>
        <end position="78"/>
    </location>
</feature>
<organism evidence="2 3">
    <name type="scientific">Tsukamurella sputi</name>
    <dbReference type="NCBI Taxonomy" id="2591848"/>
    <lineage>
        <taxon>Bacteria</taxon>
        <taxon>Bacillati</taxon>
        <taxon>Actinomycetota</taxon>
        <taxon>Actinomycetes</taxon>
        <taxon>Mycobacteriales</taxon>
        <taxon>Tsukamurellaceae</taxon>
        <taxon>Tsukamurella</taxon>
    </lineage>
</organism>
<evidence type="ECO:0000313" key="3">
    <source>
        <dbReference type="Proteomes" id="UP000319792"/>
    </source>
</evidence>
<keyword evidence="1" id="KW-0472">Membrane</keyword>
<dbReference type="AlphaFoldDB" id="A0A5C5RJW8"/>
<keyword evidence="1" id="KW-0812">Transmembrane</keyword>
<gene>
    <name evidence="2" type="ORF">FK268_13525</name>
</gene>
<comment type="caution">
    <text evidence="2">The sequence shown here is derived from an EMBL/GenBank/DDBJ whole genome shotgun (WGS) entry which is preliminary data.</text>
</comment>
<reference evidence="2 3" key="1">
    <citation type="submission" date="2019-08" db="EMBL/GenBank/DDBJ databases">
        <title>Tsukamurella conjunctivitidis sp. nov., Tsukamurella assacharolytica sp. nov. and Tsukamurella sputae sp. nov. isolated from patients with conjunctivitis, bacteraemia (lymphoma) and respiratory infection (sputum) in Hong Kong.</title>
        <authorList>
            <person name="Fok K.M.N."/>
            <person name="Fong J.Y.H."/>
        </authorList>
    </citation>
    <scope>NUCLEOTIDE SEQUENCE [LARGE SCALE GENOMIC DNA]</scope>
    <source>
        <strain evidence="2 3">HKU70</strain>
    </source>
</reference>